<feature type="transmembrane region" description="Helical" evidence="7">
    <location>
        <begin position="321"/>
        <end position="348"/>
    </location>
</feature>
<evidence type="ECO:0000256" key="1">
    <source>
        <dbReference type="ARBA" id="ARBA00004651"/>
    </source>
</evidence>
<dbReference type="Proteomes" id="UP000555003">
    <property type="component" value="Unassembled WGS sequence"/>
</dbReference>
<keyword evidence="10" id="KW-0449">Lipoprotein</keyword>
<keyword evidence="3" id="KW-1003">Cell membrane</keyword>
<evidence type="ECO:0000256" key="7">
    <source>
        <dbReference type="SAM" id="Phobius"/>
    </source>
</evidence>
<keyword evidence="5 7" id="KW-1133">Transmembrane helix</keyword>
<evidence type="ECO:0000313" key="11">
    <source>
        <dbReference type="Proteomes" id="UP000555003"/>
    </source>
</evidence>
<comment type="subcellular location">
    <subcellularLocation>
        <location evidence="1">Cell membrane</location>
        <topology evidence="1">Multi-pass membrane protein</topology>
    </subcellularLocation>
</comment>
<dbReference type="PANTHER" id="PTHR30489">
    <property type="entry name" value="LIPOPROTEIN-RELEASING SYSTEM TRANSMEMBRANE PROTEIN LOLE"/>
    <property type="match status" value="1"/>
</dbReference>
<protein>
    <submittedName>
        <fullName evidence="10">Lipoprotein-releasing system permease protein</fullName>
    </submittedName>
</protein>
<dbReference type="Pfam" id="PF12704">
    <property type="entry name" value="MacB_PCD"/>
    <property type="match status" value="1"/>
</dbReference>
<keyword evidence="4 7" id="KW-0812">Transmembrane</keyword>
<feature type="domain" description="ABC3 transporter permease C-terminal" evidence="8">
    <location>
        <begin position="277"/>
        <end position="396"/>
    </location>
</feature>
<dbReference type="Pfam" id="PF02687">
    <property type="entry name" value="FtsX"/>
    <property type="match status" value="1"/>
</dbReference>
<reference evidence="10 11" key="1">
    <citation type="submission" date="2020-08" db="EMBL/GenBank/DDBJ databases">
        <title>Genomic Encyclopedia of Type Strains, Phase IV (KMG-IV): sequencing the most valuable type-strain genomes for metagenomic binning, comparative biology and taxonomic classification.</title>
        <authorList>
            <person name="Goeker M."/>
        </authorList>
    </citation>
    <scope>NUCLEOTIDE SEQUENCE [LARGE SCALE GENOMIC DNA]</scope>
    <source>
        <strain evidence="10 11">DSM 100397</strain>
    </source>
</reference>
<organism evidence="10 11">
    <name type="scientific">Flavobacterium gossypii</name>
    <dbReference type="NCBI Taxonomy" id="1646119"/>
    <lineage>
        <taxon>Bacteria</taxon>
        <taxon>Pseudomonadati</taxon>
        <taxon>Bacteroidota</taxon>
        <taxon>Flavobacteriia</taxon>
        <taxon>Flavobacteriales</taxon>
        <taxon>Flavobacteriaceae</taxon>
        <taxon>Flavobacterium</taxon>
    </lineage>
</organism>
<name>A0ABR6DN52_9FLAO</name>
<evidence type="ECO:0000256" key="6">
    <source>
        <dbReference type="ARBA" id="ARBA00023136"/>
    </source>
</evidence>
<evidence type="ECO:0000256" key="3">
    <source>
        <dbReference type="ARBA" id="ARBA00022475"/>
    </source>
</evidence>
<sequence>MNFPFYIARRYTVSFSKSSAINIITGIASLGIIVGAGALFVVLSVFSGLKDFSLSFSNDFDPDFKITSALGKSFFISPEQEKKIEKINGIATKSRIIEERVLFLYEGKEVVTYLKGVDSIYSKVNNVEKSLNIGEWLEPKTPQVVVGYGIYQKLSLGLLSYSNQLEVYVPKPGKGTINNAEQAFNKSAILPVGVYAVSEELDEKYVFADLNLAQELLEFKPNQVTGIEFKLKPGADEAVISEQLQTIFNNKLTVKNRAQLNDSLYKMLNTEQTALYLIFTLVIILTLFTLAGAIIMLIIDKKSNLTTLYNLGVEVKNLRRIFLFQGSILTLTGGSIGLILGIIIVLLQQKYNLVMVTPSMPYPVIFNIENLVIVLATIFSLGFISSLIASSRVTKKLLG</sequence>
<evidence type="ECO:0000256" key="2">
    <source>
        <dbReference type="ARBA" id="ARBA00005236"/>
    </source>
</evidence>
<accession>A0ABR6DN52</accession>
<feature type="transmembrane region" description="Helical" evidence="7">
    <location>
        <begin position="368"/>
        <end position="389"/>
    </location>
</feature>
<dbReference type="EMBL" id="JACJIS010000001">
    <property type="protein sequence ID" value="MBA9073120.1"/>
    <property type="molecule type" value="Genomic_DNA"/>
</dbReference>
<feature type="domain" description="MacB-like periplasmic core" evidence="9">
    <location>
        <begin position="25"/>
        <end position="246"/>
    </location>
</feature>
<feature type="transmembrane region" description="Helical" evidence="7">
    <location>
        <begin position="274"/>
        <end position="300"/>
    </location>
</feature>
<dbReference type="InterPro" id="IPR025857">
    <property type="entry name" value="MacB_PCD"/>
</dbReference>
<evidence type="ECO:0000259" key="8">
    <source>
        <dbReference type="Pfam" id="PF02687"/>
    </source>
</evidence>
<gene>
    <name evidence="10" type="ORF">GGR22_001246</name>
</gene>
<evidence type="ECO:0000313" key="10">
    <source>
        <dbReference type="EMBL" id="MBA9073120.1"/>
    </source>
</evidence>
<evidence type="ECO:0000256" key="4">
    <source>
        <dbReference type="ARBA" id="ARBA00022692"/>
    </source>
</evidence>
<keyword evidence="6 7" id="KW-0472">Membrane</keyword>
<feature type="transmembrane region" description="Helical" evidence="7">
    <location>
        <begin position="21"/>
        <end position="46"/>
    </location>
</feature>
<dbReference type="PANTHER" id="PTHR30489:SF0">
    <property type="entry name" value="LIPOPROTEIN-RELEASING SYSTEM TRANSMEMBRANE PROTEIN LOLE"/>
    <property type="match status" value="1"/>
</dbReference>
<dbReference type="InterPro" id="IPR051447">
    <property type="entry name" value="Lipoprotein-release_system"/>
</dbReference>
<comment type="similarity">
    <text evidence="2">Belongs to the ABC-4 integral membrane protein family. LolC/E subfamily.</text>
</comment>
<keyword evidence="11" id="KW-1185">Reference proteome</keyword>
<dbReference type="InterPro" id="IPR003838">
    <property type="entry name" value="ABC3_permease_C"/>
</dbReference>
<dbReference type="RefSeq" id="WP_182492965.1">
    <property type="nucleotide sequence ID" value="NZ_JACJIS010000001.1"/>
</dbReference>
<evidence type="ECO:0000259" key="9">
    <source>
        <dbReference type="Pfam" id="PF12704"/>
    </source>
</evidence>
<evidence type="ECO:0000256" key="5">
    <source>
        <dbReference type="ARBA" id="ARBA00022989"/>
    </source>
</evidence>
<comment type="caution">
    <text evidence="10">The sequence shown here is derived from an EMBL/GenBank/DDBJ whole genome shotgun (WGS) entry which is preliminary data.</text>
</comment>
<proteinExistence type="inferred from homology"/>